<dbReference type="GO" id="GO:0006366">
    <property type="term" value="P:transcription by RNA polymerase II"/>
    <property type="evidence" value="ECO:0007669"/>
    <property type="project" value="InterPro"/>
</dbReference>
<keyword evidence="3" id="KW-1185">Reference proteome</keyword>
<evidence type="ECO:0000256" key="1">
    <source>
        <dbReference type="SAM" id="MobiDB-lite"/>
    </source>
</evidence>
<dbReference type="EMBL" id="KE346361">
    <property type="protein sequence ID" value="KJE90700.1"/>
    <property type="molecule type" value="Genomic_DNA"/>
</dbReference>
<feature type="compositionally biased region" description="Acidic residues" evidence="1">
    <location>
        <begin position="209"/>
        <end position="232"/>
    </location>
</feature>
<name>A0A0D2WKE0_CAPO3</name>
<proteinExistence type="predicted"/>
<protein>
    <submittedName>
        <fullName evidence="2">Uncharacterized protein</fullName>
    </submittedName>
</protein>
<evidence type="ECO:0000313" key="3">
    <source>
        <dbReference type="Proteomes" id="UP000008743"/>
    </source>
</evidence>
<gene>
    <name evidence="2" type="ORF">CAOG_001967</name>
</gene>
<dbReference type="InterPro" id="IPR029138">
    <property type="entry name" value="SNAPC5"/>
</dbReference>
<evidence type="ECO:0000313" key="2">
    <source>
        <dbReference type="EMBL" id="KJE90700.1"/>
    </source>
</evidence>
<sequence>MALHAAIQRDLDLEEQVLKRLHTKLTDQLHRLQVEETVLERMASEQSSHMSTRSVLDSLLTSAVSTPTHSAFAGSTAASFGGGGYAGSAASTPAFKAPYPSSQHRFSQPSTAASTAPGSPAVYSNSQNGHRPLVPLSLETGPRIRPSGISDISDAASSSLLAADSRDDSMSVDPDADDDDDDDDFDDEDDDLARDALRRILDTELGTNWDEDGDDDGDQGEVFEDEDDEDMM</sequence>
<dbReference type="AlphaFoldDB" id="A0A0D2WKE0"/>
<feature type="compositionally biased region" description="Acidic residues" evidence="1">
    <location>
        <begin position="174"/>
        <end position="192"/>
    </location>
</feature>
<dbReference type="Pfam" id="PF15497">
    <property type="entry name" value="SNAPC5"/>
    <property type="match status" value="1"/>
</dbReference>
<organism evidence="2 3">
    <name type="scientific">Capsaspora owczarzaki (strain ATCC 30864)</name>
    <dbReference type="NCBI Taxonomy" id="595528"/>
    <lineage>
        <taxon>Eukaryota</taxon>
        <taxon>Filasterea</taxon>
        <taxon>Capsaspora</taxon>
    </lineage>
</organism>
<dbReference type="GO" id="GO:0006384">
    <property type="term" value="P:transcription initiation at RNA polymerase III promoter"/>
    <property type="evidence" value="ECO:0007669"/>
    <property type="project" value="InterPro"/>
</dbReference>
<reference evidence="3" key="1">
    <citation type="submission" date="2011-02" db="EMBL/GenBank/DDBJ databases">
        <title>The Genome Sequence of Capsaspora owczarzaki ATCC 30864.</title>
        <authorList>
            <person name="Russ C."/>
            <person name="Cuomo C."/>
            <person name="Burger G."/>
            <person name="Gray M.W."/>
            <person name="Holland P.W.H."/>
            <person name="King N."/>
            <person name="Lang F.B.F."/>
            <person name="Roger A.J."/>
            <person name="Ruiz-Trillo I."/>
            <person name="Young S.K."/>
            <person name="Zeng Q."/>
            <person name="Gargeya S."/>
            <person name="Alvarado L."/>
            <person name="Berlin A."/>
            <person name="Chapman S.B."/>
            <person name="Chen Z."/>
            <person name="Freedman E."/>
            <person name="Gellesch M."/>
            <person name="Goldberg J."/>
            <person name="Griggs A."/>
            <person name="Gujja S."/>
            <person name="Heilman E."/>
            <person name="Heiman D."/>
            <person name="Howarth C."/>
            <person name="Mehta T."/>
            <person name="Neiman D."/>
            <person name="Pearson M."/>
            <person name="Roberts A."/>
            <person name="Saif S."/>
            <person name="Shea T."/>
            <person name="Shenoy N."/>
            <person name="Sisk P."/>
            <person name="Stolte C."/>
            <person name="Sykes S."/>
            <person name="White J."/>
            <person name="Yandava C."/>
            <person name="Haas B."/>
            <person name="Nusbaum C."/>
            <person name="Birren B."/>
        </authorList>
    </citation>
    <scope>NUCLEOTIDE SEQUENCE</scope>
    <source>
        <strain evidence="3">ATCC 30864</strain>
    </source>
</reference>
<dbReference type="Proteomes" id="UP000008743">
    <property type="component" value="Unassembled WGS sequence"/>
</dbReference>
<feature type="compositionally biased region" description="Low complexity" evidence="1">
    <location>
        <begin position="147"/>
        <end position="163"/>
    </location>
</feature>
<feature type="compositionally biased region" description="Basic and acidic residues" evidence="1">
    <location>
        <begin position="193"/>
        <end position="202"/>
    </location>
</feature>
<feature type="compositionally biased region" description="Low complexity" evidence="1">
    <location>
        <begin position="107"/>
        <end position="121"/>
    </location>
</feature>
<dbReference type="RefSeq" id="XP_004364835.2">
    <property type="nucleotide sequence ID" value="XM_004364778.2"/>
</dbReference>
<feature type="region of interest" description="Disordered" evidence="1">
    <location>
        <begin position="96"/>
        <end position="232"/>
    </location>
</feature>
<dbReference type="GO" id="GO:0005634">
    <property type="term" value="C:nucleus"/>
    <property type="evidence" value="ECO:0007669"/>
    <property type="project" value="InterPro"/>
</dbReference>
<accession>A0A0D2WKE0</accession>
<dbReference type="InParanoid" id="A0A0D2WKE0"/>